<evidence type="ECO:0000256" key="6">
    <source>
        <dbReference type="ARBA" id="ARBA00023136"/>
    </source>
</evidence>
<evidence type="ECO:0000313" key="10">
    <source>
        <dbReference type="EMBL" id="MFI7845946.1"/>
    </source>
</evidence>
<evidence type="ECO:0000256" key="7">
    <source>
        <dbReference type="PROSITE-ProRule" id="PRU01091"/>
    </source>
</evidence>
<dbReference type="CDD" id="cd00383">
    <property type="entry name" value="trans_reg_C"/>
    <property type="match status" value="1"/>
</dbReference>
<evidence type="ECO:0000256" key="2">
    <source>
        <dbReference type="ARBA" id="ARBA00022475"/>
    </source>
</evidence>
<keyword evidence="3 8" id="KW-0812">Transmembrane</keyword>
<keyword evidence="4 8" id="KW-1133">Transmembrane helix</keyword>
<feature type="transmembrane region" description="Helical" evidence="8">
    <location>
        <begin position="101"/>
        <end position="118"/>
    </location>
</feature>
<evidence type="ECO:0000256" key="4">
    <source>
        <dbReference type="ARBA" id="ARBA00022989"/>
    </source>
</evidence>
<dbReference type="RefSeq" id="WP_396570051.1">
    <property type="nucleotide sequence ID" value="NZ_JBITRD010000011.1"/>
</dbReference>
<reference evidence="10 11" key="1">
    <citation type="submission" date="2024-08" db="EMBL/GenBank/DDBJ databases">
        <authorList>
            <person name="Vancuren S.J."/>
            <person name="Allen-Vercoe E."/>
        </authorList>
    </citation>
    <scope>NUCLEOTIDE SEQUENCE [LARGE SCALE GENOMIC DNA]</scope>
    <source>
        <strain evidence="10 11">16-6-I_42_FAA</strain>
    </source>
</reference>
<evidence type="ECO:0000256" key="3">
    <source>
        <dbReference type="ARBA" id="ARBA00022692"/>
    </source>
</evidence>
<dbReference type="SUPFAM" id="SSF46894">
    <property type="entry name" value="C-terminal effector domain of the bipartite response regulators"/>
    <property type="match status" value="1"/>
</dbReference>
<dbReference type="Proteomes" id="UP001614216">
    <property type="component" value="Unassembled WGS sequence"/>
</dbReference>
<dbReference type="SUPFAM" id="SSF52172">
    <property type="entry name" value="CheY-like"/>
    <property type="match status" value="1"/>
</dbReference>
<dbReference type="InterPro" id="IPR003838">
    <property type="entry name" value="ABC3_permease_C"/>
</dbReference>
<evidence type="ECO:0000313" key="11">
    <source>
        <dbReference type="Proteomes" id="UP001614216"/>
    </source>
</evidence>
<dbReference type="InterPro" id="IPR016032">
    <property type="entry name" value="Sig_transdc_resp-reg_C-effctor"/>
</dbReference>
<sequence length="214" mass="24239">MTIGIIEDDTLLHQALKTALQNAGYQTVSAYTKQEALTTITGSESLLLIDIGLPDGNGFPDKKQVYKNEKEIILTAREYQLLEYLMYNQGNVLTKENILEYVWGLVNYFNIMFTGIVGRKKELEIMRKIGMTRRQERKLLLLEGSYYVLLVSGLAASVGSIILKGINVYMRKQLSYFTFHYPVGAIAGSIVIMEIVCVIICNLLILKKMKKQVK</sequence>
<keyword evidence="11" id="KW-1185">Reference proteome</keyword>
<keyword evidence="6 8" id="KW-0472">Membrane</keyword>
<comment type="subcellular location">
    <subcellularLocation>
        <location evidence="1">Cell membrane</location>
        <topology evidence="1">Multi-pass membrane protein</topology>
    </subcellularLocation>
</comment>
<organism evidence="10 11">
    <name type="scientific">Dorea amylophila</name>
    <dbReference type="NCBI Taxonomy" id="2981789"/>
    <lineage>
        <taxon>Bacteria</taxon>
        <taxon>Bacillati</taxon>
        <taxon>Bacillota</taxon>
        <taxon>Clostridia</taxon>
        <taxon>Lachnospirales</taxon>
        <taxon>Lachnospiraceae</taxon>
        <taxon>Dorea</taxon>
    </lineage>
</organism>
<evidence type="ECO:0000256" key="1">
    <source>
        <dbReference type="ARBA" id="ARBA00004651"/>
    </source>
</evidence>
<feature type="transmembrane region" description="Helical" evidence="8">
    <location>
        <begin position="183"/>
        <end position="206"/>
    </location>
</feature>
<dbReference type="PROSITE" id="PS51755">
    <property type="entry name" value="OMPR_PHOB"/>
    <property type="match status" value="1"/>
</dbReference>
<protein>
    <submittedName>
        <fullName evidence="10">FtsX-like permease family protein</fullName>
    </submittedName>
</protein>
<dbReference type="EMBL" id="JBITRD010000011">
    <property type="protein sequence ID" value="MFI7845946.1"/>
    <property type="molecule type" value="Genomic_DNA"/>
</dbReference>
<evidence type="ECO:0000259" key="9">
    <source>
        <dbReference type="PROSITE" id="PS51755"/>
    </source>
</evidence>
<feature type="DNA-binding region" description="OmpR/PhoB-type" evidence="7">
    <location>
        <begin position="43"/>
        <end position="151"/>
    </location>
</feature>
<comment type="caution">
    <text evidence="10">The sequence shown here is derived from an EMBL/GenBank/DDBJ whole genome shotgun (WGS) entry which is preliminary data.</text>
</comment>
<name>A0ABW8AZW2_9FIRM</name>
<keyword evidence="2" id="KW-1003">Cell membrane</keyword>
<evidence type="ECO:0000256" key="5">
    <source>
        <dbReference type="ARBA" id="ARBA00023125"/>
    </source>
</evidence>
<proteinExistence type="predicted"/>
<dbReference type="InterPro" id="IPR036388">
    <property type="entry name" value="WH-like_DNA-bd_sf"/>
</dbReference>
<evidence type="ECO:0000256" key="8">
    <source>
        <dbReference type="SAM" id="Phobius"/>
    </source>
</evidence>
<feature type="domain" description="OmpR/PhoB-type" evidence="9">
    <location>
        <begin position="43"/>
        <end position="151"/>
    </location>
</feature>
<dbReference type="Pfam" id="PF02687">
    <property type="entry name" value="FtsX"/>
    <property type="match status" value="1"/>
</dbReference>
<accession>A0ABW8AZW2</accession>
<dbReference type="InterPro" id="IPR011006">
    <property type="entry name" value="CheY-like_superfamily"/>
</dbReference>
<dbReference type="InterPro" id="IPR001867">
    <property type="entry name" value="OmpR/PhoB-type_DNA-bd"/>
</dbReference>
<gene>
    <name evidence="10" type="ORF">ACIF0M_10450</name>
</gene>
<feature type="transmembrane region" description="Helical" evidence="8">
    <location>
        <begin position="139"/>
        <end position="163"/>
    </location>
</feature>
<keyword evidence="5 7" id="KW-0238">DNA-binding</keyword>
<dbReference type="Gene3D" id="1.10.10.10">
    <property type="entry name" value="Winged helix-like DNA-binding domain superfamily/Winged helix DNA-binding domain"/>
    <property type="match status" value="1"/>
</dbReference>